<dbReference type="InterPro" id="IPR035901">
    <property type="entry name" value="GIY-YIG_endonuc_sf"/>
</dbReference>
<keyword evidence="4" id="KW-1185">Reference proteome</keyword>
<evidence type="ECO:0000259" key="1">
    <source>
        <dbReference type="PROSITE" id="PS50151"/>
    </source>
</evidence>
<dbReference type="EMBL" id="JAESWC010000002">
    <property type="protein sequence ID" value="MBL4935618.1"/>
    <property type="molecule type" value="Genomic_DNA"/>
</dbReference>
<dbReference type="InterPro" id="IPR000305">
    <property type="entry name" value="GIY-YIG_endonuc"/>
</dbReference>
<dbReference type="SMART" id="SM00465">
    <property type="entry name" value="GIYc"/>
    <property type="match status" value="1"/>
</dbReference>
<dbReference type="PANTHER" id="PTHR30562">
    <property type="entry name" value="UVRC/OXIDOREDUCTASE"/>
    <property type="match status" value="1"/>
</dbReference>
<comment type="caution">
    <text evidence="3">The sequence shown here is derived from an EMBL/GenBank/DDBJ whole genome shotgun (WGS) entry which is preliminary data.</text>
</comment>
<dbReference type="SUPFAM" id="SSF82771">
    <property type="entry name" value="GIY-YIG endonuclease"/>
    <property type="match status" value="1"/>
</dbReference>
<dbReference type="Proteomes" id="UP000632377">
    <property type="component" value="Unassembled WGS sequence"/>
</dbReference>
<name>A0ABS1TCA5_9CLOT</name>
<evidence type="ECO:0000313" key="4">
    <source>
        <dbReference type="Proteomes" id="UP000632377"/>
    </source>
</evidence>
<protein>
    <submittedName>
        <fullName evidence="3">GIY-YIG nuclease family protein</fullName>
    </submittedName>
</protein>
<dbReference type="Gene3D" id="4.10.860.10">
    <property type="entry name" value="UVR domain"/>
    <property type="match status" value="1"/>
</dbReference>
<organism evidence="3 4">
    <name type="scientific">Clostridium rhizosphaerae</name>
    <dbReference type="NCBI Taxonomy" id="2803861"/>
    <lineage>
        <taxon>Bacteria</taxon>
        <taxon>Bacillati</taxon>
        <taxon>Bacillota</taxon>
        <taxon>Clostridia</taxon>
        <taxon>Eubacteriales</taxon>
        <taxon>Clostridiaceae</taxon>
        <taxon>Clostridium</taxon>
    </lineage>
</organism>
<gene>
    <name evidence="3" type="ORF">JK636_07585</name>
</gene>
<evidence type="ECO:0000313" key="3">
    <source>
        <dbReference type="EMBL" id="MBL4935618.1"/>
    </source>
</evidence>
<dbReference type="SUPFAM" id="SSF46600">
    <property type="entry name" value="C-terminal UvrC-binding domain of UvrB"/>
    <property type="match status" value="1"/>
</dbReference>
<dbReference type="InterPro" id="IPR036876">
    <property type="entry name" value="UVR_dom_sf"/>
</dbReference>
<sequence>MDLKEKLKTLPKSPGVYLMKDSSGSILYVGKSKNLKSRVSSYFHSSKAHSPKVVKLTKHLKDFDFILTDTEFEAFLLECKLIKDLKPIYNRMMKNPLSYTYIEISRDYLNIGLCSEKKDTASNYYFGPYGSKSTVENALEGIKETCKIKCSGSFKSTSPCLNYSLGKCMGICFDASAKLKYPAVIKEISELLLGDNKNIINKMELNMNSAAQNLEFDTAIKYRDYITAVNSLINREKILEFVKENENIAVVEFLDESNIKFFLISGISIIYKEKFSLDDCKLKPLAAYLSNTVIKLLKSKPYDASTEIGKNEIDQTQIIYSYLNSKQKSCNYFSIPEACIENNDEINLQISIDNIIKR</sequence>
<dbReference type="InterPro" id="IPR001943">
    <property type="entry name" value="UVR_dom"/>
</dbReference>
<dbReference type="CDD" id="cd10434">
    <property type="entry name" value="GIY-YIG_UvrC_Cho"/>
    <property type="match status" value="1"/>
</dbReference>
<dbReference type="InterPro" id="IPR047296">
    <property type="entry name" value="GIY-YIG_UvrC_Cho"/>
</dbReference>
<dbReference type="Pfam" id="PF02151">
    <property type="entry name" value="UVR"/>
    <property type="match status" value="1"/>
</dbReference>
<dbReference type="PANTHER" id="PTHR30562:SF1">
    <property type="entry name" value="UVRABC SYSTEM PROTEIN C"/>
    <property type="match status" value="1"/>
</dbReference>
<dbReference type="Gene3D" id="3.40.1440.10">
    <property type="entry name" value="GIY-YIG endonuclease"/>
    <property type="match status" value="1"/>
</dbReference>
<feature type="domain" description="UVR" evidence="1">
    <location>
        <begin position="197"/>
        <end position="232"/>
    </location>
</feature>
<dbReference type="InterPro" id="IPR050066">
    <property type="entry name" value="UvrABC_protein_C"/>
</dbReference>
<dbReference type="PROSITE" id="PS50151">
    <property type="entry name" value="UVR"/>
    <property type="match status" value="1"/>
</dbReference>
<proteinExistence type="predicted"/>
<accession>A0ABS1TCA5</accession>
<evidence type="ECO:0000259" key="2">
    <source>
        <dbReference type="PROSITE" id="PS50164"/>
    </source>
</evidence>
<dbReference type="PROSITE" id="PS50164">
    <property type="entry name" value="GIY_YIG"/>
    <property type="match status" value="1"/>
</dbReference>
<reference evidence="3 4" key="1">
    <citation type="submission" date="2021-01" db="EMBL/GenBank/DDBJ databases">
        <title>Genome public.</title>
        <authorList>
            <person name="Liu C."/>
            <person name="Sun Q."/>
        </authorList>
    </citation>
    <scope>NUCLEOTIDE SEQUENCE [LARGE SCALE GENOMIC DNA]</scope>
    <source>
        <strain evidence="3 4">YIM B02515</strain>
    </source>
</reference>
<dbReference type="Pfam" id="PF01541">
    <property type="entry name" value="GIY-YIG"/>
    <property type="match status" value="1"/>
</dbReference>
<dbReference type="RefSeq" id="WP_202748215.1">
    <property type="nucleotide sequence ID" value="NZ_JAESWC010000002.1"/>
</dbReference>
<feature type="domain" description="GIY-YIG" evidence="2">
    <location>
        <begin position="12"/>
        <end position="91"/>
    </location>
</feature>